<reference evidence="2 3" key="1">
    <citation type="journal article" date="2011" name="Proc. Natl. Acad. Sci. U.S.A.">
        <title>Evolutionary erosion of yeast sex chromosomes by mating-type switching accidents.</title>
        <authorList>
            <person name="Gordon J.L."/>
            <person name="Armisen D."/>
            <person name="Proux-Wera E."/>
            <person name="Oheigeartaigh S.S."/>
            <person name="Byrne K.P."/>
            <person name="Wolfe K.H."/>
        </authorList>
    </citation>
    <scope>NUCLEOTIDE SEQUENCE [LARGE SCALE GENOMIC DNA]</scope>
    <source>
        <strain evidence="3">ATCC 24235 / CBS 4417 / NBRC 1672 / NRRL Y-8282 / UCD 70-5</strain>
    </source>
</reference>
<dbReference type="GO" id="GO:0016887">
    <property type="term" value="F:ATP hydrolysis activity"/>
    <property type="evidence" value="ECO:0007669"/>
    <property type="project" value="EnsemblFungi"/>
</dbReference>
<dbReference type="GO" id="GO:0046933">
    <property type="term" value="F:proton-transporting ATP synthase activity, rotational mechanism"/>
    <property type="evidence" value="ECO:0007669"/>
    <property type="project" value="EnsemblFungi"/>
</dbReference>
<keyword evidence="3" id="KW-1185">Reference proteome</keyword>
<dbReference type="AlphaFoldDB" id="G8BYA5"/>
<dbReference type="Proteomes" id="UP000005666">
    <property type="component" value="Chromosome 10"/>
</dbReference>
<evidence type="ECO:0000256" key="1">
    <source>
        <dbReference type="ARBA" id="ARBA00009502"/>
    </source>
</evidence>
<dbReference type="InterPro" id="IPR006721">
    <property type="entry name" value="ATP_synth_F1_esu_mt"/>
</dbReference>
<dbReference type="OMA" id="YTKYEKG"/>
<evidence type="ECO:0008006" key="4">
    <source>
        <dbReference type="Google" id="ProtNLM"/>
    </source>
</evidence>
<name>G8BYA5_TETPH</name>
<dbReference type="GeneID" id="11533164"/>
<dbReference type="PANTHER" id="PTHR12448:SF0">
    <property type="entry name" value="ATP SYNTHASE SUBUNIT EPSILON, MITOCHONDRIAL"/>
    <property type="match status" value="1"/>
</dbReference>
<dbReference type="HOGENOM" id="CLU_187039_1_0_1"/>
<dbReference type="eggNOG" id="KOG3495">
    <property type="taxonomic scope" value="Eukaryota"/>
</dbReference>
<protein>
    <recommendedName>
        <fullName evidence="4">ATP synthase subunit epsilon, mitochondrial</fullName>
    </recommendedName>
</protein>
<dbReference type="STRING" id="1071381.G8BYA5"/>
<gene>
    <name evidence="2" type="primary">TPHA0J00230</name>
    <name evidence="2" type="ordered locus">TPHA_0J00230</name>
</gene>
<dbReference type="Pfam" id="PF04627">
    <property type="entry name" value="ATP-synt_Eps"/>
    <property type="match status" value="1"/>
</dbReference>
<sequence>MSTWRKAGLTYSNYLAVAAKTVRQSLKNDLKTNSVLSRSKTDIKYTIFEKGTAKSEPTSISD</sequence>
<dbReference type="OrthoDB" id="269124at2759"/>
<dbReference type="KEGG" id="tpf:TPHA_0J00230"/>
<organism evidence="2 3">
    <name type="scientific">Tetrapisispora phaffii (strain ATCC 24235 / CBS 4417 / NBRC 1672 / NRRL Y-8282 / UCD 70-5)</name>
    <name type="common">Yeast</name>
    <name type="synonym">Fabospora phaffii</name>
    <dbReference type="NCBI Taxonomy" id="1071381"/>
    <lineage>
        <taxon>Eukaryota</taxon>
        <taxon>Fungi</taxon>
        <taxon>Dikarya</taxon>
        <taxon>Ascomycota</taxon>
        <taxon>Saccharomycotina</taxon>
        <taxon>Saccharomycetes</taxon>
        <taxon>Saccharomycetales</taxon>
        <taxon>Saccharomycetaceae</taxon>
        <taxon>Tetrapisispora</taxon>
    </lineage>
</organism>
<dbReference type="PANTHER" id="PTHR12448">
    <property type="entry name" value="ATP SYNTHASE EPSILON CHAIN, MITOCHONDRIAL"/>
    <property type="match status" value="1"/>
</dbReference>
<dbReference type="InterPro" id="IPR036742">
    <property type="entry name" value="ATP_synth_F1_esu_sf_mt"/>
</dbReference>
<dbReference type="Gene3D" id="1.10.1620.20">
    <property type="entry name" value="ATP synthase, F1 complex, epsilon subunit superfamily, mitochondrial"/>
    <property type="match status" value="1"/>
</dbReference>
<proteinExistence type="inferred from homology"/>
<dbReference type="GO" id="GO:0045259">
    <property type="term" value="C:proton-transporting ATP synthase complex"/>
    <property type="evidence" value="ECO:0007669"/>
    <property type="project" value="EnsemblFungi"/>
</dbReference>
<evidence type="ECO:0000313" key="2">
    <source>
        <dbReference type="EMBL" id="CCE64847.1"/>
    </source>
</evidence>
<dbReference type="EMBL" id="HE612865">
    <property type="protein sequence ID" value="CCE64847.1"/>
    <property type="molecule type" value="Genomic_DNA"/>
</dbReference>
<dbReference type="SUPFAM" id="SSF48690">
    <property type="entry name" value="Epsilon subunit of mitochondrial F1F0-ATP synthase"/>
    <property type="match status" value="1"/>
</dbReference>
<dbReference type="CDD" id="cd12153">
    <property type="entry name" value="F1-ATPase_epsilon"/>
    <property type="match status" value="1"/>
</dbReference>
<dbReference type="GO" id="GO:0042776">
    <property type="term" value="P:proton motive force-driven mitochondrial ATP synthesis"/>
    <property type="evidence" value="ECO:0007669"/>
    <property type="project" value="TreeGrafter"/>
</dbReference>
<accession>G8BYA5</accession>
<dbReference type="GO" id="GO:0005743">
    <property type="term" value="C:mitochondrial inner membrane"/>
    <property type="evidence" value="ECO:0007669"/>
    <property type="project" value="EnsemblFungi"/>
</dbReference>
<comment type="similarity">
    <text evidence="1">Belongs to the eukaryotic ATPase epsilon family.</text>
</comment>
<evidence type="ECO:0000313" key="3">
    <source>
        <dbReference type="Proteomes" id="UP000005666"/>
    </source>
</evidence>
<dbReference type="RefSeq" id="XP_003687281.1">
    <property type="nucleotide sequence ID" value="XM_003687233.1"/>
</dbReference>